<dbReference type="EMBL" id="VHIQ01000008">
    <property type="protein sequence ID" value="TPV31474.1"/>
    <property type="molecule type" value="Genomic_DNA"/>
</dbReference>
<name>A0A506PD63_9FLAO</name>
<keyword evidence="1 3" id="KW-0378">Hydrolase</keyword>
<dbReference type="SUPFAM" id="SSF53474">
    <property type="entry name" value="alpha/beta-Hydrolases"/>
    <property type="match status" value="1"/>
</dbReference>
<dbReference type="Proteomes" id="UP000317332">
    <property type="component" value="Unassembled WGS sequence"/>
</dbReference>
<gene>
    <name evidence="3" type="ORF">FJ651_14880</name>
</gene>
<dbReference type="InterPro" id="IPR013736">
    <property type="entry name" value="Xaa-Pro_dipept_C"/>
</dbReference>
<dbReference type="NCBIfam" id="TIGR00976">
    <property type="entry name" value="CocE_NonD"/>
    <property type="match status" value="1"/>
</dbReference>
<protein>
    <submittedName>
        <fullName evidence="3">CocE/NonD family hydrolase</fullName>
    </submittedName>
</protein>
<dbReference type="SUPFAM" id="SSF49785">
    <property type="entry name" value="Galactose-binding domain-like"/>
    <property type="match status" value="1"/>
</dbReference>
<keyword evidence="4" id="KW-1185">Reference proteome</keyword>
<comment type="caution">
    <text evidence="3">The sequence shown here is derived from an EMBL/GenBank/DDBJ whole genome shotgun (WGS) entry which is preliminary data.</text>
</comment>
<dbReference type="InterPro" id="IPR050585">
    <property type="entry name" value="Xaa-Pro_dipeptidyl-ppase/CocE"/>
</dbReference>
<dbReference type="RefSeq" id="WP_140991497.1">
    <property type="nucleotide sequence ID" value="NZ_VHIQ01000008.1"/>
</dbReference>
<dbReference type="GO" id="GO:0008239">
    <property type="term" value="F:dipeptidyl-peptidase activity"/>
    <property type="evidence" value="ECO:0007669"/>
    <property type="project" value="InterPro"/>
</dbReference>
<evidence type="ECO:0000313" key="4">
    <source>
        <dbReference type="Proteomes" id="UP000317332"/>
    </source>
</evidence>
<dbReference type="InterPro" id="IPR008979">
    <property type="entry name" value="Galactose-bd-like_sf"/>
</dbReference>
<sequence>MRFFTKVYIALACNLFWFSHIQSQEDILAQLNEIGIVEEKVMMPMRDGIRLATDIYRPKADGKYPIIFSRTPYNFNTWVDGKQSLREAQRALDYIKQGYIYVVQNERGRYFSEGEWDILGVPLTDGYDAFEWMKNQPWSNGKIGTIGCSSTAEWQMAVSALDHPSHAAMVPQGFGAGVGRVGDINEQGNWYRGGAEQMLFFAWLYGVEHDKFKPRIPEGATQEDLIRISRFYDLGPKNPSVDMSEALSHLPIQDILKNVNGKREIFDKMIVRKPNDPAWFEGGIYHDHMEISQPSFWFASWYDVSITPNLALFNHVRKNTKDAFIRDNQYLVIAPTLHCAYTRATENTIVGERSVGDARLNYNEQITKWFDLWLKDEKNDFKENTPRVQYFTMGTNEWQSANTWPPENTKMTTFYLNSNGKANTRFGDGTLTSKKPTADNPDSFVYDPMKPVPSYGGNVCCTGNAIKAGAFDQKDMEMRDDILVYTSDVLKEDTEVSGFIEAVLYVSSNVKDTDFTLKLIDVYPDDTAYNLDETIQRVRYHEGYDKEVFMEEGKVYEVNLTPLSTSNVFKKGHRIRIEISSSNFPRFARNLNTGGNNFDESVGVVATNKVHHSKAYPSQIRIPIVK</sequence>
<dbReference type="InterPro" id="IPR000383">
    <property type="entry name" value="Xaa-Pro-like_dom"/>
</dbReference>
<dbReference type="AlphaFoldDB" id="A0A506PD63"/>
<dbReference type="PANTHER" id="PTHR43056:SF10">
    <property type="entry name" value="COCE_NOND FAMILY, PUTATIVE (AFU_ORTHOLOGUE AFUA_7G00600)-RELATED"/>
    <property type="match status" value="1"/>
</dbReference>
<feature type="domain" description="Xaa-Pro dipeptidyl-peptidase C-terminal" evidence="2">
    <location>
        <begin position="367"/>
        <end position="621"/>
    </location>
</feature>
<dbReference type="Pfam" id="PF02129">
    <property type="entry name" value="Peptidase_S15"/>
    <property type="match status" value="1"/>
</dbReference>
<evidence type="ECO:0000256" key="1">
    <source>
        <dbReference type="ARBA" id="ARBA00022801"/>
    </source>
</evidence>
<dbReference type="SMART" id="SM00939">
    <property type="entry name" value="PepX_C"/>
    <property type="match status" value="1"/>
</dbReference>
<evidence type="ECO:0000313" key="3">
    <source>
        <dbReference type="EMBL" id="TPV31474.1"/>
    </source>
</evidence>
<proteinExistence type="predicted"/>
<dbReference type="InterPro" id="IPR005674">
    <property type="entry name" value="CocE/Ser_esterase"/>
</dbReference>
<dbReference type="Pfam" id="PF08530">
    <property type="entry name" value="PepX_C"/>
    <property type="match status" value="1"/>
</dbReference>
<dbReference type="PANTHER" id="PTHR43056">
    <property type="entry name" value="PEPTIDASE S9 PROLYL OLIGOPEPTIDASE"/>
    <property type="match status" value="1"/>
</dbReference>
<dbReference type="InterPro" id="IPR029058">
    <property type="entry name" value="AB_hydrolase_fold"/>
</dbReference>
<reference evidence="3 4" key="1">
    <citation type="submission" date="2019-06" db="EMBL/GenBank/DDBJ databases">
        <title>Flavobacteriaceae Paucihalobacterium erythroidium CWB-1, complete genome.</title>
        <authorList>
            <person name="Wu S."/>
        </authorList>
    </citation>
    <scope>NUCLEOTIDE SEQUENCE [LARGE SCALE GENOMIC DNA]</scope>
    <source>
        <strain evidence="3 4">CWB-1</strain>
    </source>
</reference>
<dbReference type="Gene3D" id="2.60.120.260">
    <property type="entry name" value="Galactose-binding domain-like"/>
    <property type="match status" value="1"/>
</dbReference>
<accession>A0A506PD63</accession>
<dbReference type="OrthoDB" id="319764at2"/>
<dbReference type="Gene3D" id="1.10.3020.10">
    <property type="entry name" value="alpha-amino acid ester hydrolase ( Helical cap domain)"/>
    <property type="match status" value="1"/>
</dbReference>
<evidence type="ECO:0000259" key="2">
    <source>
        <dbReference type="SMART" id="SM00939"/>
    </source>
</evidence>
<dbReference type="Gene3D" id="3.40.50.1820">
    <property type="entry name" value="alpha/beta hydrolase"/>
    <property type="match status" value="1"/>
</dbReference>
<organism evidence="3 4">
    <name type="scientific">Paucihalobacter ruber</name>
    <dbReference type="NCBI Taxonomy" id="2567861"/>
    <lineage>
        <taxon>Bacteria</taxon>
        <taxon>Pseudomonadati</taxon>
        <taxon>Bacteroidota</taxon>
        <taxon>Flavobacteriia</taxon>
        <taxon>Flavobacteriales</taxon>
        <taxon>Flavobacteriaceae</taxon>
        <taxon>Paucihalobacter</taxon>
    </lineage>
</organism>